<dbReference type="Proteomes" id="UP001551482">
    <property type="component" value="Unassembled WGS sequence"/>
</dbReference>
<evidence type="ECO:0000313" key="5">
    <source>
        <dbReference type="Proteomes" id="UP001551482"/>
    </source>
</evidence>
<gene>
    <name evidence="4" type="ORF">AB0C36_12200</name>
</gene>
<dbReference type="InterPro" id="IPR013740">
    <property type="entry name" value="Redoxin"/>
</dbReference>
<reference evidence="4 5" key="1">
    <citation type="submission" date="2024-06" db="EMBL/GenBank/DDBJ databases">
        <title>The Natural Products Discovery Center: Release of the First 8490 Sequenced Strains for Exploring Actinobacteria Biosynthetic Diversity.</title>
        <authorList>
            <person name="Kalkreuter E."/>
            <person name="Kautsar S.A."/>
            <person name="Yang D."/>
            <person name="Bader C.D."/>
            <person name="Teijaro C.N."/>
            <person name="Fluegel L."/>
            <person name="Davis C.M."/>
            <person name="Simpson J.R."/>
            <person name="Lauterbach L."/>
            <person name="Steele A.D."/>
            <person name="Gui C."/>
            <person name="Meng S."/>
            <person name="Li G."/>
            <person name="Viehrig K."/>
            <person name="Ye F."/>
            <person name="Su P."/>
            <person name="Kiefer A.F."/>
            <person name="Nichols A."/>
            <person name="Cepeda A.J."/>
            <person name="Yan W."/>
            <person name="Fan B."/>
            <person name="Jiang Y."/>
            <person name="Adhikari A."/>
            <person name="Zheng C.-J."/>
            <person name="Schuster L."/>
            <person name="Cowan T.M."/>
            <person name="Smanski M.J."/>
            <person name="Chevrette M.G."/>
            <person name="De Carvalho L.P.S."/>
            <person name="Shen B."/>
        </authorList>
    </citation>
    <scope>NUCLEOTIDE SEQUENCE [LARGE SCALE GENOMIC DNA]</scope>
    <source>
        <strain evidence="4 5">NPDC048946</strain>
    </source>
</reference>
<dbReference type="RefSeq" id="WP_358352771.1">
    <property type="nucleotide sequence ID" value="NZ_JBEZFP010000024.1"/>
</dbReference>
<dbReference type="InterPro" id="IPR036249">
    <property type="entry name" value="Thioredoxin-like_sf"/>
</dbReference>
<proteinExistence type="predicted"/>
<feature type="domain" description="Redoxin" evidence="3">
    <location>
        <begin position="66"/>
        <end position="173"/>
    </location>
</feature>
<feature type="signal peptide" evidence="2">
    <location>
        <begin position="1"/>
        <end position="24"/>
    </location>
</feature>
<evidence type="ECO:0000259" key="3">
    <source>
        <dbReference type="Pfam" id="PF08534"/>
    </source>
</evidence>
<protein>
    <submittedName>
        <fullName evidence="4">Redoxin domain-containing protein</fullName>
    </submittedName>
</protein>
<feature type="chain" id="PRO_5046043391" evidence="2">
    <location>
        <begin position="25"/>
        <end position="186"/>
    </location>
</feature>
<dbReference type="PROSITE" id="PS51257">
    <property type="entry name" value="PROKAR_LIPOPROTEIN"/>
    <property type="match status" value="1"/>
</dbReference>
<organism evidence="4 5">
    <name type="scientific">Streptodolium elevatio</name>
    <dbReference type="NCBI Taxonomy" id="3157996"/>
    <lineage>
        <taxon>Bacteria</taxon>
        <taxon>Bacillati</taxon>
        <taxon>Actinomycetota</taxon>
        <taxon>Actinomycetes</taxon>
        <taxon>Kitasatosporales</taxon>
        <taxon>Streptomycetaceae</taxon>
        <taxon>Streptodolium</taxon>
    </lineage>
</organism>
<accession>A0ABV3DET5</accession>
<feature type="compositionally biased region" description="Low complexity" evidence="1">
    <location>
        <begin position="36"/>
        <end position="50"/>
    </location>
</feature>
<keyword evidence="2" id="KW-0732">Signal</keyword>
<keyword evidence="5" id="KW-1185">Reference proteome</keyword>
<evidence type="ECO:0000256" key="2">
    <source>
        <dbReference type="SAM" id="SignalP"/>
    </source>
</evidence>
<dbReference type="Gene3D" id="3.40.30.10">
    <property type="entry name" value="Glutaredoxin"/>
    <property type="match status" value="1"/>
</dbReference>
<dbReference type="SUPFAM" id="SSF52833">
    <property type="entry name" value="Thioredoxin-like"/>
    <property type="match status" value="1"/>
</dbReference>
<dbReference type="Pfam" id="PF08534">
    <property type="entry name" value="Redoxin"/>
    <property type="match status" value="1"/>
</dbReference>
<name>A0ABV3DET5_9ACTN</name>
<dbReference type="EMBL" id="JBEZFP010000024">
    <property type="protein sequence ID" value="MEU8134261.1"/>
    <property type="molecule type" value="Genomic_DNA"/>
</dbReference>
<feature type="region of interest" description="Disordered" evidence="1">
    <location>
        <begin position="28"/>
        <end position="50"/>
    </location>
</feature>
<evidence type="ECO:0000256" key="1">
    <source>
        <dbReference type="SAM" id="MobiDB-lite"/>
    </source>
</evidence>
<comment type="caution">
    <text evidence="4">The sequence shown here is derived from an EMBL/GenBank/DDBJ whole genome shotgun (WGS) entry which is preliminary data.</text>
</comment>
<evidence type="ECO:0000313" key="4">
    <source>
        <dbReference type="EMBL" id="MEU8134261.1"/>
    </source>
</evidence>
<sequence>MRVRLILSVLALLALSAVSGCGSAAKSADSGGGTSPAGAVAPAPAAASPTSTPDLLVFTTVTIDRKPFAGVTLLGRPAVLWFWSAASAECRAQAAETDKAAVLHGDRATVVGVAAAADPAALREFVTSTGVGAFPHLADTSGDLWRRFGVTEPGTYVFLDAGGTVVHRGVLPRAEGLLVRTGELVG</sequence>